<evidence type="ECO:0000313" key="2">
    <source>
        <dbReference type="EMBL" id="RJE18017.1"/>
    </source>
</evidence>
<evidence type="ECO:0000313" key="3">
    <source>
        <dbReference type="Proteomes" id="UP000266188"/>
    </source>
</evidence>
<dbReference type="OrthoDB" id="4505768at2759"/>
<dbReference type="Proteomes" id="UP000266188">
    <property type="component" value="Unassembled WGS sequence"/>
</dbReference>
<gene>
    <name evidence="2" type="ORF">PHISCL_09641</name>
</gene>
<feature type="region of interest" description="Disordered" evidence="1">
    <location>
        <begin position="156"/>
        <end position="177"/>
    </location>
</feature>
<dbReference type="EMBL" id="MVGC01000645">
    <property type="protein sequence ID" value="RJE18017.1"/>
    <property type="molecule type" value="Genomic_DNA"/>
</dbReference>
<comment type="caution">
    <text evidence="2">The sequence shown here is derived from an EMBL/GenBank/DDBJ whole genome shotgun (WGS) entry which is preliminary data.</text>
</comment>
<keyword evidence="3" id="KW-1185">Reference proteome</keyword>
<dbReference type="Pfam" id="PF12013">
    <property type="entry name" value="OrsD"/>
    <property type="match status" value="1"/>
</dbReference>
<proteinExistence type="predicted"/>
<name>A0A3A2Z9Q5_9EURO</name>
<evidence type="ECO:0000256" key="1">
    <source>
        <dbReference type="SAM" id="MobiDB-lite"/>
    </source>
</evidence>
<sequence length="264" mass="30416">MLECPAADDIFVINVKFRVIICRPCQHAIRRDQVEAHLVSTVHRFCRSWAQQIQAVVQQWNPVDEPPTVDRWPIAIDHRIPHIPVYDDGLLYSICERYICRQIKGLKNHWRLEHGFTPASHRGRPRQGQQQEIRDAIAQHQRQVLCQQLFPHGPGSHYIQAAGSTGATQPNRRRRDPDAVDQLIEEVRGYQRQDREAQRTVIQAGDLDEATPWLNRTGWIRYLQGIPRDPLFNSTARPSDEGTEGIEGAAWAIWQAMHRLATVS</sequence>
<protein>
    <submittedName>
        <fullName evidence="2">Uncharacterized protein</fullName>
    </submittedName>
</protein>
<organism evidence="2 3">
    <name type="scientific">Aspergillus sclerotialis</name>
    <dbReference type="NCBI Taxonomy" id="2070753"/>
    <lineage>
        <taxon>Eukaryota</taxon>
        <taxon>Fungi</taxon>
        <taxon>Dikarya</taxon>
        <taxon>Ascomycota</taxon>
        <taxon>Pezizomycotina</taxon>
        <taxon>Eurotiomycetes</taxon>
        <taxon>Eurotiomycetidae</taxon>
        <taxon>Eurotiales</taxon>
        <taxon>Aspergillaceae</taxon>
        <taxon>Aspergillus</taxon>
        <taxon>Aspergillus subgen. Polypaecilum</taxon>
    </lineage>
</organism>
<dbReference type="AlphaFoldDB" id="A0A3A2Z9Q5"/>
<dbReference type="STRING" id="2070753.A0A3A2Z9Q5"/>
<dbReference type="InterPro" id="IPR022698">
    <property type="entry name" value="OrsD"/>
</dbReference>
<reference evidence="3" key="1">
    <citation type="submission" date="2017-02" db="EMBL/GenBank/DDBJ databases">
        <authorList>
            <person name="Tafer H."/>
            <person name="Lopandic K."/>
        </authorList>
    </citation>
    <scope>NUCLEOTIDE SEQUENCE [LARGE SCALE GENOMIC DNA]</scope>
    <source>
        <strain evidence="3">CBS 366.77</strain>
    </source>
</reference>
<accession>A0A3A2Z9Q5</accession>